<keyword evidence="2" id="KW-1185">Reference proteome</keyword>
<reference evidence="1 2" key="1">
    <citation type="journal article" date="2016" name="Genome Biol. Evol.">
        <title>Gene Family Evolution Reflects Adaptation to Soil Environmental Stressors in the Genome of the Collembolan Orchesella cincta.</title>
        <authorList>
            <person name="Faddeeva-Vakhrusheva A."/>
            <person name="Derks M.F."/>
            <person name="Anvar S.Y."/>
            <person name="Agamennone V."/>
            <person name="Suring W."/>
            <person name="Smit S."/>
            <person name="van Straalen N.M."/>
            <person name="Roelofs D."/>
        </authorList>
    </citation>
    <scope>NUCLEOTIDE SEQUENCE [LARGE SCALE GENOMIC DNA]</scope>
    <source>
        <tissue evidence="1">Mixed pool</tissue>
    </source>
</reference>
<sequence>MESALKLLVANGDKYIPAAEMKMGDVASSEEIASVPRKVCAMLIAKCVLNMLIVVFNISY</sequence>
<comment type="caution">
    <text evidence="1">The sequence shown here is derived from an EMBL/GenBank/DDBJ whole genome shotgun (WGS) entry which is preliminary data.</text>
</comment>
<organism evidence="1 2">
    <name type="scientific">Orchesella cincta</name>
    <name type="common">Springtail</name>
    <name type="synonym">Podura cincta</name>
    <dbReference type="NCBI Taxonomy" id="48709"/>
    <lineage>
        <taxon>Eukaryota</taxon>
        <taxon>Metazoa</taxon>
        <taxon>Ecdysozoa</taxon>
        <taxon>Arthropoda</taxon>
        <taxon>Hexapoda</taxon>
        <taxon>Collembola</taxon>
        <taxon>Entomobryomorpha</taxon>
        <taxon>Entomobryoidea</taxon>
        <taxon>Orchesellidae</taxon>
        <taxon>Orchesellinae</taxon>
        <taxon>Orchesella</taxon>
    </lineage>
</organism>
<gene>
    <name evidence="1" type="ORF">Ocin01_19874</name>
</gene>
<dbReference type="AlphaFoldDB" id="A0A1D2M1G6"/>
<proteinExistence type="predicted"/>
<name>A0A1D2M1G6_ORCCI</name>
<evidence type="ECO:0000313" key="1">
    <source>
        <dbReference type="EMBL" id="ODM86808.1"/>
    </source>
</evidence>
<dbReference type="EMBL" id="LJIJ01007169">
    <property type="protein sequence ID" value="ODM86808.1"/>
    <property type="molecule type" value="Genomic_DNA"/>
</dbReference>
<dbReference type="Proteomes" id="UP000094527">
    <property type="component" value="Unassembled WGS sequence"/>
</dbReference>
<accession>A0A1D2M1G6</accession>
<protein>
    <submittedName>
        <fullName evidence="1">Uncharacterized protein</fullName>
    </submittedName>
</protein>
<evidence type="ECO:0000313" key="2">
    <source>
        <dbReference type="Proteomes" id="UP000094527"/>
    </source>
</evidence>